<proteinExistence type="predicted"/>
<dbReference type="Gene3D" id="3.30.40.10">
    <property type="entry name" value="Zinc/RING finger domain, C3HC4 (zinc finger)"/>
    <property type="match status" value="1"/>
</dbReference>
<feature type="region of interest" description="Disordered" evidence="13">
    <location>
        <begin position="172"/>
        <end position="207"/>
    </location>
</feature>
<dbReference type="InterPro" id="IPR051657">
    <property type="entry name" value="RNF168/RNF169_E3_ubiq-ligase"/>
</dbReference>
<evidence type="ECO:0000313" key="15">
    <source>
        <dbReference type="Proteomes" id="UP000886700"/>
    </source>
</evidence>
<evidence type="ECO:0000256" key="7">
    <source>
        <dbReference type="ARBA" id="ARBA00022771"/>
    </source>
</evidence>
<dbReference type="SUPFAM" id="SSF57850">
    <property type="entry name" value="RING/U-box"/>
    <property type="match status" value="1"/>
</dbReference>
<dbReference type="InterPro" id="IPR013083">
    <property type="entry name" value="Znf_RING/FYVE/PHD"/>
</dbReference>
<evidence type="ECO:0000256" key="5">
    <source>
        <dbReference type="ARBA" id="ARBA00022723"/>
    </source>
</evidence>
<evidence type="ECO:0000259" key="14">
    <source>
        <dbReference type="PROSITE" id="PS50089"/>
    </source>
</evidence>
<evidence type="ECO:0000256" key="13">
    <source>
        <dbReference type="SAM" id="MobiDB-lite"/>
    </source>
</evidence>
<dbReference type="GeneID" id="121139929"/>
<evidence type="ECO:0000256" key="4">
    <source>
        <dbReference type="ARBA" id="ARBA00022679"/>
    </source>
</evidence>
<comment type="subcellular location">
    <subcellularLocation>
        <location evidence="2">Nucleus</location>
    </subcellularLocation>
</comment>
<keyword evidence="9" id="KW-0862">Zinc</keyword>
<accession>A0ABM2XAM9</accession>
<dbReference type="CDD" id="cd22265">
    <property type="entry name" value="UDM1_RNF168"/>
    <property type="match status" value="1"/>
</dbReference>
<comment type="catalytic activity">
    <reaction evidence="1">
        <text>S-ubiquitinyl-[E2 ubiquitin-conjugating enzyme]-L-cysteine + [acceptor protein]-L-lysine = [E2 ubiquitin-conjugating enzyme]-L-cysteine + N(6)-ubiquitinyl-[acceptor protein]-L-lysine.</text>
        <dbReference type="EC" id="2.3.2.27"/>
    </reaction>
</comment>
<dbReference type="InterPro" id="IPR001841">
    <property type="entry name" value="Znf_RING"/>
</dbReference>
<evidence type="ECO:0000256" key="9">
    <source>
        <dbReference type="ARBA" id="ARBA00022833"/>
    </source>
</evidence>
<keyword evidence="7 11" id="KW-0863">Zinc-finger</keyword>
<keyword evidence="6" id="KW-0227">DNA damage</keyword>
<keyword evidence="5" id="KW-0479">Metal-binding</keyword>
<evidence type="ECO:0000256" key="11">
    <source>
        <dbReference type="PROSITE-ProRule" id="PRU00175"/>
    </source>
</evidence>
<organism evidence="15 16">
    <name type="scientific">Mesocricetus auratus</name>
    <name type="common">Golden hamster</name>
    <dbReference type="NCBI Taxonomy" id="10036"/>
    <lineage>
        <taxon>Eukaryota</taxon>
        <taxon>Metazoa</taxon>
        <taxon>Chordata</taxon>
        <taxon>Craniata</taxon>
        <taxon>Vertebrata</taxon>
        <taxon>Euteleostomi</taxon>
        <taxon>Mammalia</taxon>
        <taxon>Eutheria</taxon>
        <taxon>Euarchontoglires</taxon>
        <taxon>Glires</taxon>
        <taxon>Rodentia</taxon>
        <taxon>Myomorpha</taxon>
        <taxon>Muroidea</taxon>
        <taxon>Cricetidae</taxon>
        <taxon>Cricetinae</taxon>
        <taxon>Mesocricetus</taxon>
    </lineage>
</organism>
<feature type="compositionally biased region" description="Polar residues" evidence="13">
    <location>
        <begin position="303"/>
        <end position="327"/>
    </location>
</feature>
<keyword evidence="10" id="KW-0539">Nucleus</keyword>
<evidence type="ECO:0000256" key="6">
    <source>
        <dbReference type="ARBA" id="ARBA00022763"/>
    </source>
</evidence>
<gene>
    <name evidence="16" type="primary">LOC121139929</name>
</gene>
<name>A0ABM2XAM9_MESAU</name>
<feature type="region of interest" description="Disordered" evidence="13">
    <location>
        <begin position="277"/>
        <end position="373"/>
    </location>
</feature>
<feature type="coiled-coil region" evidence="12">
    <location>
        <begin position="118"/>
        <end position="145"/>
    </location>
</feature>
<evidence type="ECO:0000256" key="10">
    <source>
        <dbReference type="ARBA" id="ARBA00023242"/>
    </source>
</evidence>
<evidence type="ECO:0000256" key="2">
    <source>
        <dbReference type="ARBA" id="ARBA00004123"/>
    </source>
</evidence>
<keyword evidence="15" id="KW-1185">Reference proteome</keyword>
<feature type="region of interest" description="Disordered" evidence="13">
    <location>
        <begin position="219"/>
        <end position="264"/>
    </location>
</feature>
<sequence>MALSKAKALSLKDCQCLLCMEFLIEPITLPCTHTVCKSCFKVLLQKSVLSCPFCRTWVSSWARSHSHINHLINMELWKTIQAQYPEICKQRGPGEELPSLAFGDDMPVRVLSNPGELRKEYEEEMIRLEAECKATEEQQNRATQEYIRQLLAQDMEEEKMWAEKLKLEEQSLREEEEAKKVSMAEPATSPRKKKSKQKHCDNVPKFSLPQSWLQSASQYATVKDGKKASVTTDSDRKSPTGEEKKSTATVSRGPEVPNQGTTNLCYAYDVKVGTLENEAPKPSCSSHNLYGPPENIKPEEAIAQSSAETETGSSVSGVTEETGNSTTEAKDHPSSSKHTSKRKNHVSSSEAADDPGTSCGMTPKSSADEDETQLLITKRLLDLENMYFEKHQQEEQDRQFALELQRVLDEEGRAMRSEKSASEHPDISAKGENSKKKAI</sequence>
<dbReference type="SMART" id="SM00184">
    <property type="entry name" value="RING"/>
    <property type="match status" value="1"/>
</dbReference>
<feature type="compositionally biased region" description="Basic and acidic residues" evidence="13">
    <location>
        <begin position="223"/>
        <end position="246"/>
    </location>
</feature>
<dbReference type="RefSeq" id="XP_040599882.1">
    <property type="nucleotide sequence ID" value="XM_040743948.1"/>
</dbReference>
<keyword evidence="8" id="KW-0833">Ubl conjugation pathway</keyword>
<evidence type="ECO:0000256" key="8">
    <source>
        <dbReference type="ARBA" id="ARBA00022786"/>
    </source>
</evidence>
<evidence type="ECO:0000256" key="12">
    <source>
        <dbReference type="SAM" id="Coils"/>
    </source>
</evidence>
<evidence type="ECO:0000256" key="3">
    <source>
        <dbReference type="ARBA" id="ARBA00012483"/>
    </source>
</evidence>
<feature type="region of interest" description="Disordered" evidence="13">
    <location>
        <begin position="411"/>
        <end position="439"/>
    </location>
</feature>
<dbReference type="Proteomes" id="UP000886700">
    <property type="component" value="Unplaced"/>
</dbReference>
<evidence type="ECO:0000313" key="16">
    <source>
        <dbReference type="RefSeq" id="XP_040599882.1"/>
    </source>
</evidence>
<dbReference type="Pfam" id="PF14447">
    <property type="entry name" value="Prok-RING_4"/>
    <property type="match status" value="1"/>
</dbReference>
<keyword evidence="4" id="KW-0808">Transferase</keyword>
<dbReference type="EC" id="2.3.2.27" evidence="3"/>
<protein>
    <recommendedName>
        <fullName evidence="3">RING-type E3 ubiquitin transferase</fullName>
        <ecNumber evidence="3">2.3.2.27</ecNumber>
    </recommendedName>
</protein>
<evidence type="ECO:0000256" key="1">
    <source>
        <dbReference type="ARBA" id="ARBA00000900"/>
    </source>
</evidence>
<dbReference type="PANTHER" id="PTHR23328">
    <property type="entry name" value="RING-TYPE DOMAIN-CONTAINING PROTEIN"/>
    <property type="match status" value="1"/>
</dbReference>
<dbReference type="PROSITE" id="PS50089">
    <property type="entry name" value="ZF_RING_2"/>
    <property type="match status" value="1"/>
</dbReference>
<dbReference type="PANTHER" id="PTHR23328:SF1">
    <property type="entry name" value="E3 UBIQUITIN-PROTEIN LIGASE RNF168"/>
    <property type="match status" value="1"/>
</dbReference>
<reference evidence="16" key="1">
    <citation type="submission" date="2025-08" db="UniProtKB">
        <authorList>
            <consortium name="RefSeq"/>
        </authorList>
    </citation>
    <scope>IDENTIFICATION</scope>
    <source>
        <tissue evidence="16">Liver</tissue>
    </source>
</reference>
<feature type="compositionally biased region" description="Basic and acidic residues" evidence="13">
    <location>
        <begin position="172"/>
        <end position="182"/>
    </location>
</feature>
<keyword evidence="12" id="KW-0175">Coiled coil</keyword>
<feature type="domain" description="RING-type" evidence="14">
    <location>
        <begin position="16"/>
        <end position="55"/>
    </location>
</feature>